<sequence length="68" mass="7698">SCGIKRPPAGFRCPRRSKRIRDSRALATDWDEGRLRRLRFQPPSTCLVSSACTTTLRRPIFPPPPPPP</sequence>
<reference evidence="1" key="1">
    <citation type="submission" date="2014-05" db="EMBL/GenBank/DDBJ databases">
        <title>The transcriptome of the halophilic microalga Tetraselmis sp. GSL018 isolated from the Great Salt Lake, Utah.</title>
        <authorList>
            <person name="Jinkerson R.E."/>
            <person name="D'Adamo S."/>
            <person name="Posewitz M.C."/>
        </authorList>
    </citation>
    <scope>NUCLEOTIDE SEQUENCE</scope>
    <source>
        <strain evidence="1">GSL018</strain>
    </source>
</reference>
<gene>
    <name evidence="1" type="ORF">TSPGSL018_921</name>
</gene>
<protein>
    <submittedName>
        <fullName evidence="1">Uncharacterized protein</fullName>
    </submittedName>
</protein>
<accession>A0A061SNJ4</accession>
<feature type="non-terminal residue" evidence="1">
    <location>
        <position position="68"/>
    </location>
</feature>
<proteinExistence type="predicted"/>
<organism evidence="1">
    <name type="scientific">Tetraselmis sp. GSL018</name>
    <dbReference type="NCBI Taxonomy" id="582737"/>
    <lineage>
        <taxon>Eukaryota</taxon>
        <taxon>Viridiplantae</taxon>
        <taxon>Chlorophyta</taxon>
        <taxon>core chlorophytes</taxon>
        <taxon>Chlorodendrophyceae</taxon>
        <taxon>Chlorodendrales</taxon>
        <taxon>Chlorodendraceae</taxon>
        <taxon>Tetraselmis</taxon>
    </lineage>
</organism>
<dbReference type="EMBL" id="GBEZ01000427">
    <property type="protein sequence ID" value="JAC84460.1"/>
    <property type="molecule type" value="Transcribed_RNA"/>
</dbReference>
<dbReference type="AlphaFoldDB" id="A0A061SNJ4"/>
<feature type="non-terminal residue" evidence="1">
    <location>
        <position position="1"/>
    </location>
</feature>
<evidence type="ECO:0000313" key="1">
    <source>
        <dbReference type="EMBL" id="JAC84460.1"/>
    </source>
</evidence>
<name>A0A061SNJ4_9CHLO</name>